<dbReference type="EMBL" id="VSRR010002489">
    <property type="protein sequence ID" value="MPC31707.1"/>
    <property type="molecule type" value="Genomic_DNA"/>
</dbReference>
<name>A0A5B7EED7_PORTR</name>
<evidence type="ECO:0000313" key="3">
    <source>
        <dbReference type="Proteomes" id="UP000324222"/>
    </source>
</evidence>
<evidence type="ECO:0000256" key="1">
    <source>
        <dbReference type="SAM" id="SignalP"/>
    </source>
</evidence>
<dbReference type="Proteomes" id="UP000324222">
    <property type="component" value="Unassembled WGS sequence"/>
</dbReference>
<protein>
    <submittedName>
        <fullName evidence="2">Uncharacterized protein</fullName>
    </submittedName>
</protein>
<evidence type="ECO:0000313" key="2">
    <source>
        <dbReference type="EMBL" id="MPC31707.1"/>
    </source>
</evidence>
<feature type="signal peptide" evidence="1">
    <location>
        <begin position="1"/>
        <end position="18"/>
    </location>
</feature>
<proteinExistence type="predicted"/>
<gene>
    <name evidence="2" type="ORF">E2C01_025003</name>
</gene>
<accession>A0A5B7EED7</accession>
<comment type="caution">
    <text evidence="2">The sequence shown here is derived from an EMBL/GenBank/DDBJ whole genome shotgun (WGS) entry which is preliminary data.</text>
</comment>
<keyword evidence="1" id="KW-0732">Signal</keyword>
<dbReference type="AlphaFoldDB" id="A0A5B7EED7"/>
<sequence>MDHLTSLILLQLLSGSLGGVEPLGAAVPFAGDLFRGTVFASTASFALPGPLEPGEGWAGVRGAGVREGVRDWDGLGPHSTEDLGDSFRGVNLQYL</sequence>
<keyword evidence="3" id="KW-1185">Reference proteome</keyword>
<reference evidence="2 3" key="1">
    <citation type="submission" date="2019-05" db="EMBL/GenBank/DDBJ databases">
        <title>Another draft genome of Portunus trituberculatus and its Hox gene families provides insights of decapod evolution.</title>
        <authorList>
            <person name="Jeong J.-H."/>
            <person name="Song I."/>
            <person name="Kim S."/>
            <person name="Choi T."/>
            <person name="Kim D."/>
            <person name="Ryu S."/>
            <person name="Kim W."/>
        </authorList>
    </citation>
    <scope>NUCLEOTIDE SEQUENCE [LARGE SCALE GENOMIC DNA]</scope>
    <source>
        <tissue evidence="2">Muscle</tissue>
    </source>
</reference>
<feature type="chain" id="PRO_5022806334" evidence="1">
    <location>
        <begin position="19"/>
        <end position="95"/>
    </location>
</feature>
<organism evidence="2 3">
    <name type="scientific">Portunus trituberculatus</name>
    <name type="common">Swimming crab</name>
    <name type="synonym">Neptunus trituberculatus</name>
    <dbReference type="NCBI Taxonomy" id="210409"/>
    <lineage>
        <taxon>Eukaryota</taxon>
        <taxon>Metazoa</taxon>
        <taxon>Ecdysozoa</taxon>
        <taxon>Arthropoda</taxon>
        <taxon>Crustacea</taxon>
        <taxon>Multicrustacea</taxon>
        <taxon>Malacostraca</taxon>
        <taxon>Eumalacostraca</taxon>
        <taxon>Eucarida</taxon>
        <taxon>Decapoda</taxon>
        <taxon>Pleocyemata</taxon>
        <taxon>Brachyura</taxon>
        <taxon>Eubrachyura</taxon>
        <taxon>Portunoidea</taxon>
        <taxon>Portunidae</taxon>
        <taxon>Portuninae</taxon>
        <taxon>Portunus</taxon>
    </lineage>
</organism>